<accession>A0ABR4B0B2</accession>
<dbReference type="SUPFAM" id="SSF48264">
    <property type="entry name" value="Cytochrome P450"/>
    <property type="match status" value="1"/>
</dbReference>
<comment type="caution">
    <text evidence="2">The sequence shown here is derived from an EMBL/GenBank/DDBJ whole genome shotgun (WGS) entry which is preliminary data.</text>
</comment>
<dbReference type="Pfam" id="PF00067">
    <property type="entry name" value="p450"/>
    <property type="match status" value="1"/>
</dbReference>
<keyword evidence="3" id="KW-1185">Reference proteome</keyword>
<organism evidence="2 3">
    <name type="scientific">Lepraria finkii</name>
    <dbReference type="NCBI Taxonomy" id="1340010"/>
    <lineage>
        <taxon>Eukaryota</taxon>
        <taxon>Fungi</taxon>
        <taxon>Dikarya</taxon>
        <taxon>Ascomycota</taxon>
        <taxon>Pezizomycotina</taxon>
        <taxon>Lecanoromycetes</taxon>
        <taxon>OSLEUM clade</taxon>
        <taxon>Lecanoromycetidae</taxon>
        <taxon>Lecanorales</taxon>
        <taxon>Lecanorineae</taxon>
        <taxon>Stereocaulaceae</taxon>
        <taxon>Lepraria</taxon>
    </lineage>
</organism>
<dbReference type="EMBL" id="JBHFEH010000044">
    <property type="protein sequence ID" value="KAL2050657.1"/>
    <property type="molecule type" value="Genomic_DNA"/>
</dbReference>
<dbReference type="Gene3D" id="1.10.630.10">
    <property type="entry name" value="Cytochrome P450"/>
    <property type="match status" value="1"/>
</dbReference>
<keyword evidence="1" id="KW-1133">Transmembrane helix</keyword>
<keyword evidence="1" id="KW-0812">Transmembrane</keyword>
<keyword evidence="1" id="KW-0472">Membrane</keyword>
<name>A0ABR4B0B2_9LECA</name>
<dbReference type="Proteomes" id="UP001590951">
    <property type="component" value="Unassembled WGS sequence"/>
</dbReference>
<dbReference type="InterPro" id="IPR036396">
    <property type="entry name" value="Cyt_P450_sf"/>
</dbReference>
<evidence type="ECO:0000313" key="3">
    <source>
        <dbReference type="Proteomes" id="UP001590951"/>
    </source>
</evidence>
<protein>
    <recommendedName>
        <fullName evidence="4">Cytochrome P450</fullName>
    </recommendedName>
</protein>
<feature type="transmembrane region" description="Helical" evidence="1">
    <location>
        <begin position="28"/>
        <end position="44"/>
    </location>
</feature>
<gene>
    <name evidence="2" type="ORF">ABVK25_009043</name>
</gene>
<proteinExistence type="predicted"/>
<sequence length="320" mass="36617">MTRHTSNSTATFSIVPLHCGDHQVKMSVLNWAFIALVLAGLYLVERIYGLWILETTTSWLLETFNSGVLRQGRHISGPKWQFPNGTVLERFLNGRLNSDKWREYGPVYRIWSGSHPEIVITTPEDLQNFGSDSSDHGKPPNSNMGWFLGELLGQCMGLLSGKDWKRVRQIFNSAFTHTAAVAQIDVIERAARKYVEGLPLFADKATRNTGGKDDNKSFKLPVLKAFTKFPYFLTAAAIYGPMTETEERDLWNVTEKRLALNPYMFGGGPYRFETVAWLFDRTAVQRLRDYNREWRDFNVRMVQIRRARGEDAYHLVLGGI</sequence>
<dbReference type="InterPro" id="IPR001128">
    <property type="entry name" value="Cyt_P450"/>
</dbReference>
<evidence type="ECO:0008006" key="4">
    <source>
        <dbReference type="Google" id="ProtNLM"/>
    </source>
</evidence>
<evidence type="ECO:0000313" key="2">
    <source>
        <dbReference type="EMBL" id="KAL2050657.1"/>
    </source>
</evidence>
<reference evidence="2 3" key="1">
    <citation type="submission" date="2024-09" db="EMBL/GenBank/DDBJ databases">
        <title>Rethinking Asexuality: The Enigmatic Case of Functional Sexual Genes in Lepraria (Stereocaulaceae).</title>
        <authorList>
            <person name="Doellman M."/>
            <person name="Sun Y."/>
            <person name="Barcenas-Pena A."/>
            <person name="Lumbsch H.T."/>
            <person name="Grewe F."/>
        </authorList>
    </citation>
    <scope>NUCLEOTIDE SEQUENCE [LARGE SCALE GENOMIC DNA]</scope>
    <source>
        <strain evidence="2 3">Grewe 0041</strain>
    </source>
</reference>
<evidence type="ECO:0000256" key="1">
    <source>
        <dbReference type="SAM" id="Phobius"/>
    </source>
</evidence>